<proteinExistence type="predicted"/>
<dbReference type="Gene3D" id="2.60.120.10">
    <property type="entry name" value="Jelly Rolls"/>
    <property type="match status" value="1"/>
</dbReference>
<reference evidence="2" key="1">
    <citation type="journal article" date="2015" name="Nature">
        <title>Complex archaea that bridge the gap between prokaryotes and eukaryotes.</title>
        <authorList>
            <person name="Spang A."/>
            <person name="Saw J.H."/>
            <person name="Jorgensen S.L."/>
            <person name="Zaremba-Niedzwiedzka K."/>
            <person name="Martijn J."/>
            <person name="Lind A.E."/>
            <person name="van Eijk R."/>
            <person name="Schleper C."/>
            <person name="Guy L."/>
            <person name="Ettema T.J."/>
        </authorList>
    </citation>
    <scope>NUCLEOTIDE SEQUENCE</scope>
</reference>
<dbReference type="AlphaFoldDB" id="A0A0F9LD21"/>
<dbReference type="Pfam" id="PF00027">
    <property type="entry name" value="cNMP_binding"/>
    <property type="match status" value="1"/>
</dbReference>
<dbReference type="SUPFAM" id="SSF51206">
    <property type="entry name" value="cAMP-binding domain-like"/>
    <property type="match status" value="1"/>
</dbReference>
<name>A0A0F9LD21_9ZZZZ</name>
<dbReference type="EMBL" id="LAZR01011359">
    <property type="protein sequence ID" value="KKM62125.1"/>
    <property type="molecule type" value="Genomic_DNA"/>
</dbReference>
<comment type="caution">
    <text evidence="2">The sequence shown here is derived from an EMBL/GenBank/DDBJ whole genome shotgun (WGS) entry which is preliminary data.</text>
</comment>
<accession>A0A0F9LD21</accession>
<dbReference type="PROSITE" id="PS50042">
    <property type="entry name" value="CNMP_BINDING_3"/>
    <property type="match status" value="1"/>
</dbReference>
<gene>
    <name evidence="2" type="ORF">LCGC14_1524850</name>
</gene>
<evidence type="ECO:0000313" key="2">
    <source>
        <dbReference type="EMBL" id="KKM62125.1"/>
    </source>
</evidence>
<dbReference type="InterPro" id="IPR014710">
    <property type="entry name" value="RmlC-like_jellyroll"/>
</dbReference>
<dbReference type="CDD" id="cd00038">
    <property type="entry name" value="CAP_ED"/>
    <property type="match status" value="1"/>
</dbReference>
<organism evidence="2">
    <name type="scientific">marine sediment metagenome</name>
    <dbReference type="NCBI Taxonomy" id="412755"/>
    <lineage>
        <taxon>unclassified sequences</taxon>
        <taxon>metagenomes</taxon>
        <taxon>ecological metagenomes</taxon>
    </lineage>
</organism>
<dbReference type="InterPro" id="IPR000595">
    <property type="entry name" value="cNMP-bd_dom"/>
</dbReference>
<sequence>MHYIYARMLNEETIEFLVHVQPFDKLSQDELDMISEDIMLEYYPTGVKILAQNGPPSEYLRLIKKGAVKVSLVSKDDEEIVIDYRSEGEQFGLVSVISGDRSRANVVAVEDTICYLIAKEKITSLFQSNAEVNEHFMRS</sequence>
<dbReference type="InterPro" id="IPR018490">
    <property type="entry name" value="cNMP-bd_dom_sf"/>
</dbReference>
<feature type="domain" description="Cyclic nucleotide-binding" evidence="1">
    <location>
        <begin position="22"/>
        <end position="139"/>
    </location>
</feature>
<protein>
    <recommendedName>
        <fullName evidence="1">Cyclic nucleotide-binding domain-containing protein</fullName>
    </recommendedName>
</protein>
<evidence type="ECO:0000259" key="1">
    <source>
        <dbReference type="PROSITE" id="PS50042"/>
    </source>
</evidence>
<feature type="non-terminal residue" evidence="2">
    <location>
        <position position="139"/>
    </location>
</feature>